<feature type="domain" description="PKD-like" evidence="2">
    <location>
        <begin position="666"/>
        <end position="755"/>
    </location>
</feature>
<dbReference type="OrthoDB" id="642696at2"/>
<feature type="signal peptide" evidence="1">
    <location>
        <begin position="1"/>
        <end position="27"/>
    </location>
</feature>
<sequence>MNRFYLSQLLVGLLLLGCWLSPLGALADQTTPRIIRSAANGNFSAATTWVGGYVPTNYDYVIIDHAVTLNQNFSVGGLANSIYVGGLVVNNGASLTGPYTVTVTGGSSFTFTNNGTLNVSNVAFNGSGATFVNNATATLNGNQSWSNGGQVINRAYLTVNGNISQDAGGQLLNDAINGTLTITGTMLLNGAVLWENRGTISCSATGDQALTMYGGSVLYNRPTGRFKMVSGGVYQQNNALVANDNLFSVRRYFSEGGPTLNSDSLLISGALINTGAFTNARSGYVQVGTSTAAGSLTNQYSSSAVITNDGLIRIYGNLANNSGLLTGTLGGFTISGNSSNSGSLQGSISVCTAGTTTNSGTVASTVTSCTYVPVTNSLRPNDLDGPERMCTSGTGSTSVFSVAAVSGASSYTWNVPAGYSIISPSGATNGGRTLANTTALSVTVQAGSATGIITVQANGAGSSYNATGRLIRLSTGAPAQPTAIQQPATVPCPNSQGHVFSVVPVMGVVYNWTVPSGWILNYGQGTSTISVTVGSTGGDVTVAAVSGCGTSAARSTSVAPPTAPAAVSFTAGPTAMCNNNNSATYTVNAAAGTTGYRWVVTGGTVGTYTPTPGVWSTNSVTISFNTAGQQTVTVTPLNSCSDGPSTVYNVLVNQNPGQAQFAAASGMTNAAAPCAGNPGYIYRVTPITGIAQYSWSVPTGWVITSATTPDPSNSSRYISTGPSITVTPGTTAQSGQIKVTGVSQCSGGFDNSLNVAPIASPTTPAALASSTGNLAKYCPNTAATYSAAMPTGTAAVWTVPTGWTINSTTLSGGTATLSVTPGAAAQDGAVTLQARNANGCLSPVSTTATLTPTSPPPVFTATTASTNPGAVVAGQSYTYQVSSTGAGSYEWRVPSGWAITAPSGATNGGLRLVTSSNTITVTAGTSSGDVTVEGTTSGCVSNPATRAVVADQLATYAAQAYSPAKKVSCYAVGQVLYAVTDANGGVSSATISSGSLPAGVELNSDTGELMVAGTLAARPASGNVGTQSRSSTTFTVQTTDAQGGVTSTPLTLTFNTDQTASVVTAPSKNLQLYTAGEVLATYTDPDGVITSATLASGIIPYGTALRARNGLGELYVANTSQLTPGTYTFTTTCTDAGCTVGLSQTPATLSIGNNQALPVSLTSFTARRANGGPVVLNWKTAQEVNNDYFAVERSLDGTTFVELARVAGQGTTSQAHTYQYSDGYAPATLAYYRLRQVDLGSPVGRYSPVQTVTAVAAGVRLAAAAHPNPTTGRVLLELGTASAEALHVVVTAPVGTRLGTHVMAPGQPLHLDLSAYPAGLYLLHLTQGGQQTVLRVVKE</sequence>
<feature type="domain" description="PKD-like" evidence="2">
    <location>
        <begin position="768"/>
        <end position="842"/>
    </location>
</feature>
<reference evidence="3 4" key="1">
    <citation type="submission" date="2017-11" db="EMBL/GenBank/DDBJ databases">
        <title>Genomic Encyclopedia of Archaeal and Bacterial Type Strains, Phase II (KMG-II): From Individual Species to Whole Genera.</title>
        <authorList>
            <person name="Goeker M."/>
        </authorList>
    </citation>
    <scope>NUCLEOTIDE SEQUENCE [LARGE SCALE GENOMIC DNA]</scope>
    <source>
        <strain evidence="3 4">DSM 11115</strain>
    </source>
</reference>
<evidence type="ECO:0000256" key="1">
    <source>
        <dbReference type="SAM" id="SignalP"/>
    </source>
</evidence>
<keyword evidence="1" id="KW-0732">Signal</keyword>
<evidence type="ECO:0000313" key="4">
    <source>
        <dbReference type="Proteomes" id="UP000228535"/>
    </source>
</evidence>
<organism evidence="3 4">
    <name type="scientific">Hymenobacter chitinivorans DSM 11115</name>
    <dbReference type="NCBI Taxonomy" id="1121954"/>
    <lineage>
        <taxon>Bacteria</taxon>
        <taxon>Pseudomonadati</taxon>
        <taxon>Bacteroidota</taxon>
        <taxon>Cytophagia</taxon>
        <taxon>Cytophagales</taxon>
        <taxon>Hymenobacteraceae</taxon>
        <taxon>Hymenobacter</taxon>
    </lineage>
</organism>
<protein>
    <submittedName>
        <fullName evidence="3">Putative secreted protein (Por secretion system target)</fullName>
    </submittedName>
</protein>
<dbReference type="Pfam" id="PF19408">
    <property type="entry name" value="PKD_6"/>
    <property type="match status" value="6"/>
</dbReference>
<comment type="caution">
    <text evidence="3">The sequence shown here is derived from an EMBL/GenBank/DDBJ whole genome shotgun (WGS) entry which is preliminary data.</text>
</comment>
<keyword evidence="4" id="KW-1185">Reference proteome</keyword>
<dbReference type="InterPro" id="IPR045829">
    <property type="entry name" value="PKD_6"/>
</dbReference>
<dbReference type="EMBL" id="PGFA01000004">
    <property type="protein sequence ID" value="PJJ48531.1"/>
    <property type="molecule type" value="Genomic_DNA"/>
</dbReference>
<evidence type="ECO:0000313" key="3">
    <source>
        <dbReference type="EMBL" id="PJJ48531.1"/>
    </source>
</evidence>
<evidence type="ECO:0000259" key="2">
    <source>
        <dbReference type="Pfam" id="PF19408"/>
    </source>
</evidence>
<dbReference type="RefSeq" id="WP_157807707.1">
    <property type="nucleotide sequence ID" value="NZ_PGFA01000004.1"/>
</dbReference>
<accession>A0A2M9AS60</accession>
<feature type="domain" description="PKD-like" evidence="2">
    <location>
        <begin position="866"/>
        <end position="944"/>
    </location>
</feature>
<name>A0A2M9AS60_9BACT</name>
<gene>
    <name evidence="3" type="ORF">CLV45_4240</name>
</gene>
<feature type="domain" description="PKD-like" evidence="2">
    <location>
        <begin position="380"/>
        <end position="459"/>
    </location>
</feature>
<proteinExistence type="predicted"/>
<feature type="chain" id="PRO_5014831875" evidence="1">
    <location>
        <begin position="28"/>
        <end position="1339"/>
    </location>
</feature>
<feature type="domain" description="PKD-like" evidence="2">
    <location>
        <begin position="478"/>
        <end position="558"/>
    </location>
</feature>
<dbReference type="PROSITE" id="PS51257">
    <property type="entry name" value="PROKAR_LIPOPROTEIN"/>
    <property type="match status" value="1"/>
</dbReference>
<feature type="domain" description="PKD-like" evidence="2">
    <location>
        <begin position="564"/>
        <end position="650"/>
    </location>
</feature>
<dbReference type="Proteomes" id="UP000228535">
    <property type="component" value="Unassembled WGS sequence"/>
</dbReference>